<keyword evidence="2" id="KW-1185">Reference proteome</keyword>
<name>A0A7S6R786_9CAUD</name>
<reference evidence="1 2" key="1">
    <citation type="submission" date="2020-07" db="EMBL/GenBank/DDBJ databases">
        <title>Complete genome sequence of Burkholderia gladioli phage Maja.</title>
        <authorList>
            <person name="Yu Z."/>
            <person name="Yao G.W."/>
            <person name="Guadalupe Vizoso-Pinto M."/>
            <person name="Sun L."/>
            <person name="Le T."/>
            <person name="Gonzalez C."/>
            <person name="Young R."/>
            <person name="Liu M."/>
        </authorList>
    </citation>
    <scope>NUCLEOTIDE SEQUENCE [LARGE SCALE GENOMIC DNA]</scope>
</reference>
<gene>
    <name evidence="1" type="ORF">CPT_Maja_070</name>
</gene>
<accession>A0A7S6R786</accession>
<dbReference type="EMBL" id="MT708549">
    <property type="protein sequence ID" value="QOV06290.1"/>
    <property type="molecule type" value="Genomic_DNA"/>
</dbReference>
<protein>
    <submittedName>
        <fullName evidence="1">Uncharacterized protein</fullName>
    </submittedName>
</protein>
<dbReference type="Proteomes" id="UP000593952">
    <property type="component" value="Segment"/>
</dbReference>
<evidence type="ECO:0000313" key="2">
    <source>
        <dbReference type="Proteomes" id="UP000593952"/>
    </source>
</evidence>
<evidence type="ECO:0000313" key="1">
    <source>
        <dbReference type="EMBL" id="QOV06290.1"/>
    </source>
</evidence>
<sequence>MTQYVEMDTKGKTAYEMHDRIRFLRDERLKLLRKDGRVPYSGPNRDAYDQMTSEIENLMVLWRYMTNA</sequence>
<organism evidence="1 2">
    <name type="scientific">Burkholderia phage Maja</name>
    <dbReference type="NCBI Taxonomy" id="2767571"/>
    <lineage>
        <taxon>Viruses</taxon>
        <taxon>Duplodnaviria</taxon>
        <taxon>Heunggongvirae</taxon>
        <taxon>Uroviricota</taxon>
        <taxon>Caudoviricetes</taxon>
        <taxon>Lindbergviridae</taxon>
        <taxon>Gladiolivirus</taxon>
        <taxon>Gladiolivirus maja</taxon>
    </lineage>
</organism>
<proteinExistence type="predicted"/>